<gene>
    <name evidence="2" type="ORF">VZT92_010256</name>
</gene>
<keyword evidence="3" id="KW-1185">Reference proteome</keyword>
<proteinExistence type="predicted"/>
<dbReference type="Proteomes" id="UP001488805">
    <property type="component" value="Unassembled WGS sequence"/>
</dbReference>
<evidence type="ECO:0000313" key="3">
    <source>
        <dbReference type="Proteomes" id="UP001488805"/>
    </source>
</evidence>
<sequence>MGHLLNREVDRAQSVTANPFDEEEEEKTVALINEGLSSISLQADLDKITPTVPSHEASHMSPTGLHGVTKSSCAPDVTPLPD</sequence>
<protein>
    <submittedName>
        <fullName evidence="2">Uncharacterized protein</fullName>
    </submittedName>
</protein>
<evidence type="ECO:0000256" key="1">
    <source>
        <dbReference type="SAM" id="MobiDB-lite"/>
    </source>
</evidence>
<evidence type="ECO:0000313" key="2">
    <source>
        <dbReference type="EMBL" id="KAK9532893.1"/>
    </source>
</evidence>
<name>A0AAW1FFA7_ZOAVI</name>
<organism evidence="2 3">
    <name type="scientific">Zoarces viviparus</name>
    <name type="common">Viviparous eelpout</name>
    <name type="synonym">Blennius viviparus</name>
    <dbReference type="NCBI Taxonomy" id="48416"/>
    <lineage>
        <taxon>Eukaryota</taxon>
        <taxon>Metazoa</taxon>
        <taxon>Chordata</taxon>
        <taxon>Craniata</taxon>
        <taxon>Vertebrata</taxon>
        <taxon>Euteleostomi</taxon>
        <taxon>Actinopterygii</taxon>
        <taxon>Neopterygii</taxon>
        <taxon>Teleostei</taxon>
        <taxon>Neoteleostei</taxon>
        <taxon>Acanthomorphata</taxon>
        <taxon>Eupercaria</taxon>
        <taxon>Perciformes</taxon>
        <taxon>Cottioidei</taxon>
        <taxon>Zoarcales</taxon>
        <taxon>Zoarcidae</taxon>
        <taxon>Zoarcinae</taxon>
        <taxon>Zoarces</taxon>
    </lineage>
</organism>
<reference evidence="2 3" key="1">
    <citation type="journal article" date="2024" name="Genome Biol. Evol.">
        <title>Chromosome-level genome assembly of the viviparous eelpout Zoarces viviparus.</title>
        <authorList>
            <person name="Fuhrmann N."/>
            <person name="Brasseur M.V."/>
            <person name="Bakowski C.E."/>
            <person name="Podsiadlowski L."/>
            <person name="Prost S."/>
            <person name="Krehenwinkel H."/>
            <person name="Mayer C."/>
        </authorList>
    </citation>
    <scope>NUCLEOTIDE SEQUENCE [LARGE SCALE GENOMIC DNA]</scope>
    <source>
        <strain evidence="2">NO-MEL_2022_Ind0_liver</strain>
    </source>
</reference>
<dbReference type="AlphaFoldDB" id="A0AAW1FFA7"/>
<comment type="caution">
    <text evidence="2">The sequence shown here is derived from an EMBL/GenBank/DDBJ whole genome shotgun (WGS) entry which is preliminary data.</text>
</comment>
<feature type="compositionally biased region" description="Basic and acidic residues" evidence="1">
    <location>
        <begin position="1"/>
        <end position="11"/>
    </location>
</feature>
<feature type="region of interest" description="Disordered" evidence="1">
    <location>
        <begin position="51"/>
        <end position="82"/>
    </location>
</feature>
<accession>A0AAW1FFA7</accession>
<feature type="region of interest" description="Disordered" evidence="1">
    <location>
        <begin position="1"/>
        <end position="25"/>
    </location>
</feature>
<dbReference type="EMBL" id="JBCEZU010000078">
    <property type="protein sequence ID" value="KAK9532893.1"/>
    <property type="molecule type" value="Genomic_DNA"/>
</dbReference>